<name>A0ABW0NKW4_9BURK</name>
<keyword evidence="3" id="KW-1185">Reference proteome</keyword>
<reference evidence="3" key="1">
    <citation type="journal article" date="2019" name="Int. J. Syst. Evol. Microbiol.">
        <title>The Global Catalogue of Microorganisms (GCM) 10K type strain sequencing project: providing services to taxonomists for standard genome sequencing and annotation.</title>
        <authorList>
            <consortium name="The Broad Institute Genomics Platform"/>
            <consortium name="The Broad Institute Genome Sequencing Center for Infectious Disease"/>
            <person name="Wu L."/>
            <person name="Ma J."/>
        </authorList>
    </citation>
    <scope>NUCLEOTIDE SEQUENCE [LARGE SCALE GENOMIC DNA]</scope>
    <source>
        <strain evidence="3">CCUG 57401</strain>
    </source>
</reference>
<keyword evidence="1" id="KW-1133">Transmembrane helix</keyword>
<proteinExistence type="predicted"/>
<accession>A0ABW0NKW4</accession>
<feature type="transmembrane region" description="Helical" evidence="1">
    <location>
        <begin position="90"/>
        <end position="116"/>
    </location>
</feature>
<keyword evidence="1" id="KW-0812">Transmembrane</keyword>
<comment type="caution">
    <text evidence="2">The sequence shown here is derived from an EMBL/GenBank/DDBJ whole genome shotgun (WGS) entry which is preliminary data.</text>
</comment>
<keyword evidence="1" id="KW-0472">Membrane</keyword>
<feature type="transmembrane region" description="Helical" evidence="1">
    <location>
        <begin position="7"/>
        <end position="26"/>
    </location>
</feature>
<organism evidence="2 3">
    <name type="scientific">Caenimonas terrae</name>
    <dbReference type="NCBI Taxonomy" id="696074"/>
    <lineage>
        <taxon>Bacteria</taxon>
        <taxon>Pseudomonadati</taxon>
        <taxon>Pseudomonadota</taxon>
        <taxon>Betaproteobacteria</taxon>
        <taxon>Burkholderiales</taxon>
        <taxon>Comamonadaceae</taxon>
        <taxon>Caenimonas</taxon>
    </lineage>
</organism>
<feature type="transmembrane region" description="Helical" evidence="1">
    <location>
        <begin position="32"/>
        <end position="54"/>
    </location>
</feature>
<dbReference type="Proteomes" id="UP001596037">
    <property type="component" value="Unassembled WGS sequence"/>
</dbReference>
<gene>
    <name evidence="2" type="ORF">ACFPOE_23700</name>
</gene>
<feature type="transmembrane region" description="Helical" evidence="1">
    <location>
        <begin position="61"/>
        <end position="84"/>
    </location>
</feature>
<dbReference type="EMBL" id="JBHSMF010000015">
    <property type="protein sequence ID" value="MFC5500568.1"/>
    <property type="molecule type" value="Genomic_DNA"/>
</dbReference>
<sequence length="124" mass="13177">MHRIRTVGFLAIAAAAGTTVWFVSALKPTSPAAFLFFAAWLVSPYAAMVAVLVARKGVAPVHWHVVAVAVSIGGVLYLANAIFWHTDAQGALAVVMAPLLQGMALAVLLPLSGWAFRRTQNRQP</sequence>
<protein>
    <recommendedName>
        <fullName evidence="4">DUF4175 domain-containing protein</fullName>
    </recommendedName>
</protein>
<evidence type="ECO:0000256" key="1">
    <source>
        <dbReference type="SAM" id="Phobius"/>
    </source>
</evidence>
<dbReference type="RefSeq" id="WP_376852813.1">
    <property type="nucleotide sequence ID" value="NZ_JBHSMF010000015.1"/>
</dbReference>
<evidence type="ECO:0000313" key="3">
    <source>
        <dbReference type="Proteomes" id="UP001596037"/>
    </source>
</evidence>
<evidence type="ECO:0000313" key="2">
    <source>
        <dbReference type="EMBL" id="MFC5500568.1"/>
    </source>
</evidence>
<evidence type="ECO:0008006" key="4">
    <source>
        <dbReference type="Google" id="ProtNLM"/>
    </source>
</evidence>